<sequence>MAVDKKFLEEYLMNGDFIISDHARIRMFQRNISTDDIIQAISHGEIIEDYSDDEPCPSALLLGFVAKMALHVVAGQCKDHIRIITVYPPAKDKWIDYKVRKENQ</sequence>
<dbReference type="Proteomes" id="UP000278252">
    <property type="component" value="Unassembled WGS sequence"/>
</dbReference>
<dbReference type="Proteomes" id="UP000193969">
    <property type="component" value="Unassembled WGS sequence"/>
</dbReference>
<reference evidence="3" key="2">
    <citation type="submission" date="2017-04" db="EMBL/GenBank/DDBJ databases">
        <authorList>
            <person name="Varghese N."/>
            <person name="Submissions S."/>
        </authorList>
    </citation>
    <scope>NUCLEOTIDE SEQUENCE [LARGE SCALE GENOMIC DNA]</scope>
    <source>
        <strain evidence="3">FDF-1</strain>
    </source>
</reference>
<evidence type="ECO:0000313" key="2">
    <source>
        <dbReference type="EMBL" id="SMH44316.1"/>
    </source>
</evidence>
<accession>A0A1X7P2G9</accession>
<evidence type="ECO:0000313" key="3">
    <source>
        <dbReference type="Proteomes" id="UP000193969"/>
    </source>
</evidence>
<evidence type="ECO:0000313" key="4">
    <source>
        <dbReference type="Proteomes" id="UP000278252"/>
    </source>
</evidence>
<dbReference type="EMBL" id="RJJH01000013">
    <property type="protein sequence ID" value="RNI10077.1"/>
    <property type="molecule type" value="Genomic_DNA"/>
</dbReference>
<organism evidence="2 3">
    <name type="scientific">Methanohalophilus portucalensis FDF-1</name>
    <dbReference type="NCBI Taxonomy" id="523843"/>
    <lineage>
        <taxon>Archaea</taxon>
        <taxon>Methanobacteriati</taxon>
        <taxon>Methanobacteriota</taxon>
        <taxon>Stenosarchaea group</taxon>
        <taxon>Methanomicrobia</taxon>
        <taxon>Methanosarcinales</taxon>
        <taxon>Methanosarcinaceae</taxon>
        <taxon>Methanohalophilus</taxon>
    </lineage>
</organism>
<dbReference type="Pfam" id="PF14076">
    <property type="entry name" value="DUF4258"/>
    <property type="match status" value="1"/>
</dbReference>
<reference evidence="2" key="1">
    <citation type="submission" date="2017-04" db="EMBL/GenBank/DDBJ databases">
        <authorList>
            <person name="Afonso C.L."/>
            <person name="Miller P.J."/>
            <person name="Scott M.A."/>
            <person name="Spackman E."/>
            <person name="Goraichik I."/>
            <person name="Dimitrov K.M."/>
            <person name="Suarez D.L."/>
            <person name="Swayne D.E."/>
        </authorList>
    </citation>
    <scope>NUCLEOTIDE SEQUENCE [LARGE SCALE GENOMIC DNA]</scope>
    <source>
        <strain evidence="2">FDF-1</strain>
    </source>
</reference>
<reference evidence="1 4" key="3">
    <citation type="submission" date="2018-10" db="EMBL/GenBank/DDBJ databases">
        <title>Cultivation of a novel Methanohalophilus strain from Kebrit Deep of the Red Sea and a genomic comparison of members of the genus Methanohalophilus.</title>
        <authorList>
            <person name="Guan Y."/>
            <person name="Ngugi D.K."/>
            <person name="Stingl U."/>
        </authorList>
    </citation>
    <scope>NUCLEOTIDE SEQUENCE [LARGE SCALE GENOMIC DNA]</scope>
    <source>
        <strain evidence="1 4">DSM 7471</strain>
    </source>
</reference>
<dbReference type="OrthoDB" id="108650at2157"/>
<dbReference type="AlphaFoldDB" id="A0A1X7P2G9"/>
<gene>
    <name evidence="1" type="ORF">EFE41_08465</name>
    <name evidence="2" type="ORF">SAMN06264941_2054</name>
</gene>
<evidence type="ECO:0000313" key="1">
    <source>
        <dbReference type="EMBL" id="RNI10077.1"/>
    </source>
</evidence>
<proteinExistence type="predicted"/>
<keyword evidence="3" id="KW-1185">Reference proteome</keyword>
<protein>
    <submittedName>
        <fullName evidence="1">DUF4258 domain-containing protein</fullName>
    </submittedName>
</protein>
<dbReference type="InterPro" id="IPR025354">
    <property type="entry name" value="DUF4258"/>
</dbReference>
<name>A0A1X7P2G9_9EURY</name>
<dbReference type="EMBL" id="FXBN01000004">
    <property type="protein sequence ID" value="SMH44316.1"/>
    <property type="molecule type" value="Genomic_DNA"/>
</dbReference>
<dbReference type="RefSeq" id="WP_085503710.1">
    <property type="nucleotide sequence ID" value="NZ_FXBN01000004.1"/>
</dbReference>